<comment type="caution">
    <text evidence="1">The sequence shown here is derived from an EMBL/GenBank/DDBJ whole genome shotgun (WGS) entry which is preliminary data.</text>
</comment>
<gene>
    <name evidence="1" type="ORF">M9H77_05418</name>
</gene>
<evidence type="ECO:0000313" key="2">
    <source>
        <dbReference type="Proteomes" id="UP001060085"/>
    </source>
</evidence>
<sequence length="1064" mass="120551">MGTSVETFTDSTSFKISELLKEVQLDYSPANTKIVDDVISAIKKSMKKIPEDLQVTEELAPGFIRDIKADKVEFKFKRPKFVEICGSYSIQCVVKPDVNVDLFIRLPKECFHEKDYLNHRYHAKRFLYLCVVKKHLKASSVVSDIRWSTFQNETRKPILVVYPAVRLSGDAGFTVRIIPTATSLFSTPKLNLSRNNVRTVNEGGALQPTPRYNSSILEDMFLEDNAGFIRKTFLGRKELSEALMLLKVWARQRSSVYAHDCLNGYLISIILAYLATESGRSRVNDSMNAMQIIRVTLDFIANSKLWASGILFQPQDGRNVSDKDRRMYLQSFPVVISDSFADFNLGFRMSKNGFQELQNEAALALTCMSKGRDGGFDEIFMTKIDFPAKYDCCIRVNLKGKAHEHESGFCLDDEFWRSYEQKIHSVMVQGFKDRAKFIRVIWRNTASDLNLEDGFVGLDREPLLIGILVNSMEETFRLVTMGPSPEEKEKALEFRKFWGDKATLRQFRDGRIAEVVVWERNDWERHLILKDLPEHVLSRQLSLPKANITPVVDQLDFSLFCSNADPIAFSKNLLKAFDDLSKRLRLLDDIPLKISSVQPLASAFRLTSVYPPGPHPLACENQAGVKLGKLTSICIEPLEVMIQLEGSGNWPMDEVALEKTKSAFLLKIGESLQTNWGMMCTATEDDVDVLMSGFAFRLKILHERGLSLVRKQSGSTQVKRVLSTDRKLFICNQHASMINGLCGRYPIYGPVVRLAKRWVSAHLLSSLLAEEAIELLVAYLFLKPLPFGPPSSRVTGFLRFLRLLSEYDWNFSALVVDINGDLTAEDEKEINENFTSGRKIAEENPQFASPAMFLATAYDKASDAWTRSSPSTSELRRLVAYATSSANLLTKLILLDQFDIYRWECLFRTPLNNYDAIVLLHRDKLPKPHYLLFPSETNLGRLVACGRPSKSFNPFVLPGDGKHVKTNIGALKSKLMVDFDPVRCFVNDIEKGFPDMFKVWYDYLGGDAIGLTWSKANPKKRGRDSTGEDNQEVMDVLKAVGEVGKGFVRSIRFLKAPKPSNQEE</sequence>
<evidence type="ECO:0000313" key="1">
    <source>
        <dbReference type="EMBL" id="KAI5684190.1"/>
    </source>
</evidence>
<keyword evidence="2" id="KW-1185">Reference proteome</keyword>
<proteinExistence type="predicted"/>
<name>A0ACC0CGZ6_CATRO</name>
<dbReference type="EMBL" id="CM044701">
    <property type="protein sequence ID" value="KAI5684190.1"/>
    <property type="molecule type" value="Genomic_DNA"/>
</dbReference>
<dbReference type="Proteomes" id="UP001060085">
    <property type="component" value="Linkage Group LG01"/>
</dbReference>
<reference evidence="2" key="1">
    <citation type="journal article" date="2023" name="Nat. Plants">
        <title>Single-cell RNA sequencing provides a high-resolution roadmap for understanding the multicellular compartmentation of specialized metabolism.</title>
        <authorList>
            <person name="Sun S."/>
            <person name="Shen X."/>
            <person name="Li Y."/>
            <person name="Li Y."/>
            <person name="Wang S."/>
            <person name="Li R."/>
            <person name="Zhang H."/>
            <person name="Shen G."/>
            <person name="Guo B."/>
            <person name="Wei J."/>
            <person name="Xu J."/>
            <person name="St-Pierre B."/>
            <person name="Chen S."/>
            <person name="Sun C."/>
        </authorList>
    </citation>
    <scope>NUCLEOTIDE SEQUENCE [LARGE SCALE GENOMIC DNA]</scope>
</reference>
<protein>
    <submittedName>
        <fullName evidence="1">Uncharacterized protein</fullName>
    </submittedName>
</protein>
<organism evidence="1 2">
    <name type="scientific">Catharanthus roseus</name>
    <name type="common">Madagascar periwinkle</name>
    <name type="synonym">Vinca rosea</name>
    <dbReference type="NCBI Taxonomy" id="4058"/>
    <lineage>
        <taxon>Eukaryota</taxon>
        <taxon>Viridiplantae</taxon>
        <taxon>Streptophyta</taxon>
        <taxon>Embryophyta</taxon>
        <taxon>Tracheophyta</taxon>
        <taxon>Spermatophyta</taxon>
        <taxon>Magnoliopsida</taxon>
        <taxon>eudicotyledons</taxon>
        <taxon>Gunneridae</taxon>
        <taxon>Pentapetalae</taxon>
        <taxon>asterids</taxon>
        <taxon>lamiids</taxon>
        <taxon>Gentianales</taxon>
        <taxon>Apocynaceae</taxon>
        <taxon>Rauvolfioideae</taxon>
        <taxon>Vinceae</taxon>
        <taxon>Catharanthinae</taxon>
        <taxon>Catharanthus</taxon>
    </lineage>
</organism>
<accession>A0ACC0CGZ6</accession>